<protein>
    <submittedName>
        <fullName evidence="2">Uncharacterized protein</fullName>
    </submittedName>
</protein>
<evidence type="ECO:0000256" key="1">
    <source>
        <dbReference type="SAM" id="MobiDB-lite"/>
    </source>
</evidence>
<feature type="compositionally biased region" description="Polar residues" evidence="1">
    <location>
        <begin position="1"/>
        <end position="11"/>
    </location>
</feature>
<sequence length="372" mass="42228">MASVNTTNRNDPQVEFPTGRAHAPSSSSQRQRPHCRCQVIKKFRFDCGHTELLRAGPQPYCLLNGLCAEVGDVRELLCLAGPRCLSCHAQHQYQITHPDASRAALKSESRRALKQSRLLPEQRACEQLLTTSQAKTKLFLGKKRRAHVIGRVEKALRYVVLYKYRPVGGPLQHDGEILYRLAAEVFHIYQHLGPDADRLMEMFGQLVTAYDEKWAKHLKTYVRALGDDRLSQVYNEAFRVQQPRSYGLRKRRERRNAAREQWREVRSEAGKQENEQQPPAAEMVEHDQTPNTQDQQVDPTVLEVECKHETNSGVAIPGPGYEAECLPEEAPEAPLTPELPPLPTLSANQDVLVGQEPITSWADECEDLDVWN</sequence>
<proteinExistence type="predicted"/>
<feature type="region of interest" description="Disordered" evidence="1">
    <location>
        <begin position="1"/>
        <end position="29"/>
    </location>
</feature>
<feature type="region of interest" description="Disordered" evidence="1">
    <location>
        <begin position="248"/>
        <end position="296"/>
    </location>
</feature>
<dbReference type="Proteomes" id="UP001446871">
    <property type="component" value="Unassembled WGS sequence"/>
</dbReference>
<keyword evidence="3" id="KW-1185">Reference proteome</keyword>
<organism evidence="2 3">
    <name type="scientific">Apiospora saccharicola</name>
    <dbReference type="NCBI Taxonomy" id="335842"/>
    <lineage>
        <taxon>Eukaryota</taxon>
        <taxon>Fungi</taxon>
        <taxon>Dikarya</taxon>
        <taxon>Ascomycota</taxon>
        <taxon>Pezizomycotina</taxon>
        <taxon>Sordariomycetes</taxon>
        <taxon>Xylariomycetidae</taxon>
        <taxon>Amphisphaeriales</taxon>
        <taxon>Apiosporaceae</taxon>
        <taxon>Apiospora</taxon>
    </lineage>
</organism>
<evidence type="ECO:0000313" key="3">
    <source>
        <dbReference type="Proteomes" id="UP001446871"/>
    </source>
</evidence>
<name>A0ABR1U5R1_9PEZI</name>
<dbReference type="EMBL" id="JAQQWM010000008">
    <property type="protein sequence ID" value="KAK8054238.1"/>
    <property type="molecule type" value="Genomic_DNA"/>
</dbReference>
<accession>A0ABR1U5R1</accession>
<reference evidence="2 3" key="1">
    <citation type="submission" date="2023-01" db="EMBL/GenBank/DDBJ databases">
        <title>Analysis of 21 Apiospora genomes using comparative genomics revels a genus with tremendous synthesis potential of carbohydrate active enzymes and secondary metabolites.</title>
        <authorList>
            <person name="Sorensen T."/>
        </authorList>
    </citation>
    <scope>NUCLEOTIDE SEQUENCE [LARGE SCALE GENOMIC DNA]</scope>
    <source>
        <strain evidence="2 3">CBS 83171</strain>
    </source>
</reference>
<feature type="compositionally biased region" description="Basic and acidic residues" evidence="1">
    <location>
        <begin position="255"/>
        <end position="274"/>
    </location>
</feature>
<comment type="caution">
    <text evidence="2">The sequence shown here is derived from an EMBL/GenBank/DDBJ whole genome shotgun (WGS) entry which is preliminary data.</text>
</comment>
<evidence type="ECO:0000313" key="2">
    <source>
        <dbReference type="EMBL" id="KAK8054238.1"/>
    </source>
</evidence>
<gene>
    <name evidence="2" type="ORF">PG996_013539</name>
</gene>